<dbReference type="Proteomes" id="UP000472580">
    <property type="component" value="Unassembled WGS sequence"/>
</dbReference>
<dbReference type="PANTHER" id="PTHR30290">
    <property type="entry name" value="PERIPLASMIC BINDING COMPONENT OF ABC TRANSPORTER"/>
    <property type="match status" value="1"/>
</dbReference>
<dbReference type="SUPFAM" id="SSF53850">
    <property type="entry name" value="Periplasmic binding protein-like II"/>
    <property type="match status" value="1"/>
</dbReference>
<keyword evidence="7" id="KW-1185">Reference proteome</keyword>
<dbReference type="GO" id="GO:1904680">
    <property type="term" value="F:peptide transmembrane transporter activity"/>
    <property type="evidence" value="ECO:0007669"/>
    <property type="project" value="TreeGrafter"/>
</dbReference>
<dbReference type="GO" id="GO:0043190">
    <property type="term" value="C:ATP-binding cassette (ABC) transporter complex"/>
    <property type="evidence" value="ECO:0007669"/>
    <property type="project" value="InterPro"/>
</dbReference>
<evidence type="ECO:0000313" key="7">
    <source>
        <dbReference type="Proteomes" id="UP000472580"/>
    </source>
</evidence>
<dbReference type="Gene3D" id="3.10.105.10">
    <property type="entry name" value="Dipeptide-binding Protein, Domain 3"/>
    <property type="match status" value="1"/>
</dbReference>
<evidence type="ECO:0000259" key="5">
    <source>
        <dbReference type="Pfam" id="PF00496"/>
    </source>
</evidence>
<dbReference type="GO" id="GO:0015833">
    <property type="term" value="P:peptide transport"/>
    <property type="evidence" value="ECO:0007669"/>
    <property type="project" value="TreeGrafter"/>
</dbReference>
<evidence type="ECO:0000256" key="2">
    <source>
        <dbReference type="ARBA" id="ARBA00022448"/>
    </source>
</evidence>
<evidence type="ECO:0000256" key="4">
    <source>
        <dbReference type="SAM" id="SignalP"/>
    </source>
</evidence>
<dbReference type="GO" id="GO:0030288">
    <property type="term" value="C:outer membrane-bounded periplasmic space"/>
    <property type="evidence" value="ECO:0007669"/>
    <property type="project" value="UniProtKB-ARBA"/>
</dbReference>
<dbReference type="OrthoDB" id="9801799at2"/>
<feature type="signal peptide" evidence="4">
    <location>
        <begin position="1"/>
        <end position="24"/>
    </location>
</feature>
<reference evidence="6 7" key="1">
    <citation type="submission" date="2019-12" db="EMBL/GenBank/DDBJ databases">
        <title>Microbes associate with the intestines of laboratory mice.</title>
        <authorList>
            <person name="Navarre W."/>
            <person name="Wong E."/>
        </authorList>
    </citation>
    <scope>NUCLEOTIDE SEQUENCE [LARGE SCALE GENOMIC DNA]</scope>
    <source>
        <strain evidence="6 7">NM82_D38</strain>
    </source>
</reference>
<dbReference type="EMBL" id="WSRP01000006">
    <property type="protein sequence ID" value="MVX56118.1"/>
    <property type="molecule type" value="Genomic_DNA"/>
</dbReference>
<evidence type="ECO:0000256" key="3">
    <source>
        <dbReference type="ARBA" id="ARBA00022729"/>
    </source>
</evidence>
<comment type="similarity">
    <text evidence="1">Belongs to the bacterial solute-binding protein 5 family.</text>
</comment>
<comment type="caution">
    <text evidence="6">The sequence shown here is derived from an EMBL/GenBank/DDBJ whole genome shotgun (WGS) entry which is preliminary data.</text>
</comment>
<dbReference type="AlphaFoldDB" id="A0A6L6YHG6"/>
<protein>
    <submittedName>
        <fullName evidence="6">ABC transporter substrate-binding protein</fullName>
    </submittedName>
</protein>
<keyword evidence="3 4" id="KW-0732">Signal</keyword>
<sequence length="530" mass="58694">MRRLVAVAMACAALGIGISSGAYAASFKWASQGDILTFDPHAQNENLNNSANSYVYEPLVELSKGKIVPCLAESWRSVPEGYVFKIRQGVKFHEGETLTPADVVFSINRALHPISQFRTYTAGILGAEELPNGEVLVKTNTHSPVLMTQLTNLRILNKAWAEKHGATAPQNFVGKEESYAAKHENGTGPFKLQTREVDIKTVFIENPDWWNKANKVGNVTEAVYTPIKSAATRMAALLSGEIDLVLDPATQDVVRLKRNQDLKVEEGPELRVLMISLDQMRDESPYILIDGKKSTKNPFKDIRVRKALYQAIDVNTLKRTVMRGMSIPNGTIISSETNGWTEKAAERLPYDPAAAKKLLAEAGYPNGFEFTLDAPNNRWVNDEAIAKALAAMWAKIGVKVNVNTMPRANYFPKVLKFDSSAGMVGWGATTQDALFPLQSLVETVDVQKGNGLSNIGRVSDPKLDALIEQIKAETEPTRRNALIEQALLMVNHNVYQLPLHTQIINWAMKKNIDTPMRADNRLELDKVTVK</sequence>
<evidence type="ECO:0000256" key="1">
    <source>
        <dbReference type="ARBA" id="ARBA00005695"/>
    </source>
</evidence>
<dbReference type="CDD" id="cd08498">
    <property type="entry name" value="PBP2_NikA_DppA_OppA_like_2"/>
    <property type="match status" value="1"/>
</dbReference>
<dbReference type="PIRSF" id="PIRSF002741">
    <property type="entry name" value="MppA"/>
    <property type="match status" value="1"/>
</dbReference>
<dbReference type="InterPro" id="IPR000914">
    <property type="entry name" value="SBP_5_dom"/>
</dbReference>
<evidence type="ECO:0000313" key="6">
    <source>
        <dbReference type="EMBL" id="MVX56118.1"/>
    </source>
</evidence>
<keyword evidence="2" id="KW-0813">Transport</keyword>
<dbReference type="InterPro" id="IPR030678">
    <property type="entry name" value="Peptide/Ni-bd"/>
</dbReference>
<dbReference type="Pfam" id="PF00496">
    <property type="entry name" value="SBP_bac_5"/>
    <property type="match status" value="1"/>
</dbReference>
<dbReference type="InterPro" id="IPR039424">
    <property type="entry name" value="SBP_5"/>
</dbReference>
<accession>A0A6L6YHG6</accession>
<gene>
    <name evidence="6" type="ORF">E5987_02715</name>
</gene>
<name>A0A6L6YHG6_9BURK</name>
<dbReference type="RefSeq" id="WP_160334555.1">
    <property type="nucleotide sequence ID" value="NZ_CALPCR010000008.1"/>
</dbReference>
<proteinExistence type="inferred from homology"/>
<dbReference type="Gene3D" id="3.40.190.10">
    <property type="entry name" value="Periplasmic binding protein-like II"/>
    <property type="match status" value="1"/>
</dbReference>
<feature type="domain" description="Solute-binding protein family 5" evidence="5">
    <location>
        <begin position="66"/>
        <end position="442"/>
    </location>
</feature>
<feature type="chain" id="PRO_5027076590" evidence="4">
    <location>
        <begin position="25"/>
        <end position="530"/>
    </location>
</feature>
<dbReference type="PANTHER" id="PTHR30290:SF9">
    <property type="entry name" value="OLIGOPEPTIDE-BINDING PROTEIN APPA"/>
    <property type="match status" value="1"/>
</dbReference>
<organism evidence="6 7">
    <name type="scientific">Parasutterella muris</name>
    <dbReference type="NCBI Taxonomy" id="2565572"/>
    <lineage>
        <taxon>Bacteria</taxon>
        <taxon>Pseudomonadati</taxon>
        <taxon>Pseudomonadota</taxon>
        <taxon>Betaproteobacteria</taxon>
        <taxon>Burkholderiales</taxon>
        <taxon>Sutterellaceae</taxon>
        <taxon>Parasutterella</taxon>
    </lineage>
</organism>